<dbReference type="Proteomes" id="UP001279410">
    <property type="component" value="Unassembled WGS sequence"/>
</dbReference>
<name>A0AAD3RI62_LATJO</name>
<dbReference type="EMBL" id="BRZM01000153">
    <property type="protein sequence ID" value="GLD68820.1"/>
    <property type="molecule type" value="Genomic_DNA"/>
</dbReference>
<dbReference type="AlphaFoldDB" id="A0AAD3RI62"/>
<feature type="chain" id="PRO_5042100821" evidence="2">
    <location>
        <begin position="25"/>
        <end position="107"/>
    </location>
</feature>
<sequence length="107" mass="12308">MGFLWGSIMLLFGVALLRMEGSGAQQTKTKNNVPRLKLSYKGHREYWENLCVSKTNVSVWVEPSSHSHMFLTLLKTYMNTAGKYLSRKHEPEQQPAPPQYEVLSEYS</sequence>
<evidence type="ECO:0000313" key="3">
    <source>
        <dbReference type="EMBL" id="GLD68820.1"/>
    </source>
</evidence>
<keyword evidence="4" id="KW-1185">Reference proteome</keyword>
<organism evidence="3 4">
    <name type="scientific">Lates japonicus</name>
    <name type="common">Japanese lates</name>
    <dbReference type="NCBI Taxonomy" id="270547"/>
    <lineage>
        <taxon>Eukaryota</taxon>
        <taxon>Metazoa</taxon>
        <taxon>Chordata</taxon>
        <taxon>Craniata</taxon>
        <taxon>Vertebrata</taxon>
        <taxon>Euteleostomi</taxon>
        <taxon>Actinopterygii</taxon>
        <taxon>Neopterygii</taxon>
        <taxon>Teleostei</taxon>
        <taxon>Neoteleostei</taxon>
        <taxon>Acanthomorphata</taxon>
        <taxon>Carangaria</taxon>
        <taxon>Carangaria incertae sedis</taxon>
        <taxon>Centropomidae</taxon>
        <taxon>Lates</taxon>
    </lineage>
</organism>
<proteinExistence type="predicted"/>
<reference evidence="3" key="1">
    <citation type="submission" date="2022-08" db="EMBL/GenBank/DDBJ databases">
        <title>Genome sequencing of akame (Lates japonicus).</title>
        <authorList>
            <person name="Hashiguchi Y."/>
            <person name="Takahashi H."/>
        </authorList>
    </citation>
    <scope>NUCLEOTIDE SEQUENCE</scope>
    <source>
        <strain evidence="3">Kochi</strain>
    </source>
</reference>
<feature type="region of interest" description="Disordered" evidence="1">
    <location>
        <begin position="87"/>
        <end position="107"/>
    </location>
</feature>
<comment type="caution">
    <text evidence="3">The sequence shown here is derived from an EMBL/GenBank/DDBJ whole genome shotgun (WGS) entry which is preliminary data.</text>
</comment>
<protein>
    <submittedName>
        <fullName evidence="3">Semaphorin-3A</fullName>
    </submittedName>
</protein>
<accession>A0AAD3RI62</accession>
<evidence type="ECO:0000256" key="2">
    <source>
        <dbReference type="SAM" id="SignalP"/>
    </source>
</evidence>
<keyword evidence="2" id="KW-0732">Signal</keyword>
<gene>
    <name evidence="3" type="ORF">AKAME5_002013300</name>
</gene>
<feature type="signal peptide" evidence="2">
    <location>
        <begin position="1"/>
        <end position="24"/>
    </location>
</feature>
<evidence type="ECO:0000256" key="1">
    <source>
        <dbReference type="SAM" id="MobiDB-lite"/>
    </source>
</evidence>
<evidence type="ECO:0000313" key="4">
    <source>
        <dbReference type="Proteomes" id="UP001279410"/>
    </source>
</evidence>